<evidence type="ECO:0000313" key="1">
    <source>
        <dbReference type="EMBL" id="RMZ95198.1"/>
    </source>
</evidence>
<accession>A0A3M7P808</accession>
<reference evidence="1 2" key="1">
    <citation type="journal article" date="2018" name="Sci. Rep.">
        <title>Genomic signatures of local adaptation to the degree of environmental predictability in rotifers.</title>
        <authorList>
            <person name="Franch-Gras L."/>
            <person name="Hahn C."/>
            <person name="Garcia-Roger E.M."/>
            <person name="Carmona M.J."/>
            <person name="Serra M."/>
            <person name="Gomez A."/>
        </authorList>
    </citation>
    <scope>NUCLEOTIDE SEQUENCE [LARGE SCALE GENOMIC DNA]</scope>
    <source>
        <strain evidence="1">HYR1</strain>
    </source>
</reference>
<protein>
    <submittedName>
        <fullName evidence="1">Uncharacterized protein</fullName>
    </submittedName>
</protein>
<name>A0A3M7P808_BRAPC</name>
<dbReference type="EMBL" id="REGN01012521">
    <property type="protein sequence ID" value="RMZ95198.1"/>
    <property type="molecule type" value="Genomic_DNA"/>
</dbReference>
<organism evidence="1 2">
    <name type="scientific">Brachionus plicatilis</name>
    <name type="common">Marine rotifer</name>
    <name type="synonym">Brachionus muelleri</name>
    <dbReference type="NCBI Taxonomy" id="10195"/>
    <lineage>
        <taxon>Eukaryota</taxon>
        <taxon>Metazoa</taxon>
        <taxon>Spiralia</taxon>
        <taxon>Gnathifera</taxon>
        <taxon>Rotifera</taxon>
        <taxon>Eurotatoria</taxon>
        <taxon>Monogononta</taxon>
        <taxon>Pseudotrocha</taxon>
        <taxon>Ploima</taxon>
        <taxon>Brachionidae</taxon>
        <taxon>Brachionus</taxon>
    </lineage>
</organism>
<proteinExistence type="predicted"/>
<gene>
    <name evidence="1" type="ORF">BpHYR1_031013</name>
</gene>
<dbReference type="AlphaFoldDB" id="A0A3M7P808"/>
<keyword evidence="2" id="KW-1185">Reference proteome</keyword>
<evidence type="ECO:0000313" key="2">
    <source>
        <dbReference type="Proteomes" id="UP000276133"/>
    </source>
</evidence>
<feature type="non-terminal residue" evidence="1">
    <location>
        <position position="84"/>
    </location>
</feature>
<comment type="caution">
    <text evidence="1">The sequence shown here is derived from an EMBL/GenBank/DDBJ whole genome shotgun (WGS) entry which is preliminary data.</text>
</comment>
<sequence length="84" mass="10061">MVEELEQEQVPVEVEVVMVEDMVLDMVQVLDRTSHMKCLMIMMLTKRTEHLRNQGKFRDFEEMDELGINFIFDIETHLFDIIDI</sequence>
<dbReference type="Proteomes" id="UP000276133">
    <property type="component" value="Unassembled WGS sequence"/>
</dbReference>